<protein>
    <submittedName>
        <fullName evidence="2">Uncharacterized protein</fullName>
    </submittedName>
</protein>
<dbReference type="OMA" id="LDERCKT"/>
<dbReference type="VEuPathDB" id="FungiDB:PITG_05180"/>
<name>D0N3Q8_PHYIT</name>
<dbReference type="KEGG" id="pif:PITG_05180"/>
<evidence type="ECO:0000313" key="2">
    <source>
        <dbReference type="EMBL" id="EEY69012.1"/>
    </source>
</evidence>
<keyword evidence="3" id="KW-1185">Reference proteome</keyword>
<dbReference type="Proteomes" id="UP000006643">
    <property type="component" value="Unassembled WGS sequence"/>
</dbReference>
<evidence type="ECO:0000256" key="1">
    <source>
        <dbReference type="SAM" id="MobiDB-lite"/>
    </source>
</evidence>
<evidence type="ECO:0000313" key="3">
    <source>
        <dbReference type="Proteomes" id="UP000006643"/>
    </source>
</evidence>
<proteinExistence type="predicted"/>
<reference evidence="3" key="1">
    <citation type="journal article" date="2009" name="Nature">
        <title>Genome sequence and analysis of the Irish potato famine pathogen Phytophthora infestans.</title>
        <authorList>
            <consortium name="The Broad Institute Genome Sequencing Platform"/>
            <person name="Haas B.J."/>
            <person name="Kamoun S."/>
            <person name="Zody M.C."/>
            <person name="Jiang R.H."/>
            <person name="Handsaker R.E."/>
            <person name="Cano L.M."/>
            <person name="Grabherr M."/>
            <person name="Kodira C.D."/>
            <person name="Raffaele S."/>
            <person name="Torto-Alalibo T."/>
            <person name="Bozkurt T.O."/>
            <person name="Ah-Fong A.M."/>
            <person name="Alvarado L."/>
            <person name="Anderson V.L."/>
            <person name="Armstrong M.R."/>
            <person name="Avrova A."/>
            <person name="Baxter L."/>
            <person name="Beynon J."/>
            <person name="Boevink P.C."/>
            <person name="Bollmann S.R."/>
            <person name="Bos J.I."/>
            <person name="Bulone V."/>
            <person name="Cai G."/>
            <person name="Cakir C."/>
            <person name="Carrington J.C."/>
            <person name="Chawner M."/>
            <person name="Conti L."/>
            <person name="Costanzo S."/>
            <person name="Ewan R."/>
            <person name="Fahlgren N."/>
            <person name="Fischbach M.A."/>
            <person name="Fugelstad J."/>
            <person name="Gilroy E.M."/>
            <person name="Gnerre S."/>
            <person name="Green P.J."/>
            <person name="Grenville-Briggs L.J."/>
            <person name="Griffith J."/>
            <person name="Grunwald N.J."/>
            <person name="Horn K."/>
            <person name="Horner N.R."/>
            <person name="Hu C.H."/>
            <person name="Huitema E."/>
            <person name="Jeong D.H."/>
            <person name="Jones A.M."/>
            <person name="Jones J.D."/>
            <person name="Jones R.W."/>
            <person name="Karlsson E.K."/>
            <person name="Kunjeti S.G."/>
            <person name="Lamour K."/>
            <person name="Liu Z."/>
            <person name="Ma L."/>
            <person name="Maclean D."/>
            <person name="Chibucos M.C."/>
            <person name="McDonald H."/>
            <person name="McWalters J."/>
            <person name="Meijer H.J."/>
            <person name="Morgan W."/>
            <person name="Morris P.F."/>
            <person name="Munro C.A."/>
            <person name="O'Neill K."/>
            <person name="Ospina-Giraldo M."/>
            <person name="Pinzon A."/>
            <person name="Pritchard L."/>
            <person name="Ramsahoye B."/>
            <person name="Ren Q."/>
            <person name="Restrepo S."/>
            <person name="Roy S."/>
            <person name="Sadanandom A."/>
            <person name="Savidor A."/>
            <person name="Schornack S."/>
            <person name="Schwartz D.C."/>
            <person name="Schumann U.D."/>
            <person name="Schwessinger B."/>
            <person name="Seyer L."/>
            <person name="Sharpe T."/>
            <person name="Silvar C."/>
            <person name="Song J."/>
            <person name="Studholme D.J."/>
            <person name="Sykes S."/>
            <person name="Thines M."/>
            <person name="van de Vondervoort P.J."/>
            <person name="Phuntumart V."/>
            <person name="Wawra S."/>
            <person name="Weide R."/>
            <person name="Win J."/>
            <person name="Young C."/>
            <person name="Zhou S."/>
            <person name="Fry W."/>
            <person name="Meyers B.C."/>
            <person name="van West P."/>
            <person name="Ristaino J."/>
            <person name="Govers F."/>
            <person name="Birch P.R."/>
            <person name="Whisson S.C."/>
            <person name="Judelson H.S."/>
            <person name="Nusbaum C."/>
        </authorList>
    </citation>
    <scope>NUCLEOTIDE SEQUENCE [LARGE SCALE GENOMIC DNA]</scope>
    <source>
        <strain evidence="3">T30-4</strain>
    </source>
</reference>
<dbReference type="OrthoDB" id="120591at2759"/>
<feature type="region of interest" description="Disordered" evidence="1">
    <location>
        <begin position="1"/>
        <end position="26"/>
    </location>
</feature>
<gene>
    <name evidence="2" type="ORF">PITG_05180</name>
</gene>
<dbReference type="AlphaFoldDB" id="D0N3Q8"/>
<dbReference type="RefSeq" id="XP_002998866.1">
    <property type="nucleotide sequence ID" value="XM_002998820.1"/>
</dbReference>
<dbReference type="EMBL" id="DS028124">
    <property type="protein sequence ID" value="EEY69012.1"/>
    <property type="molecule type" value="Genomic_DNA"/>
</dbReference>
<dbReference type="HOGENOM" id="CLU_1589639_0_0_1"/>
<organism evidence="2 3">
    <name type="scientific">Phytophthora infestans (strain T30-4)</name>
    <name type="common">Potato late blight agent</name>
    <dbReference type="NCBI Taxonomy" id="403677"/>
    <lineage>
        <taxon>Eukaryota</taxon>
        <taxon>Sar</taxon>
        <taxon>Stramenopiles</taxon>
        <taxon>Oomycota</taxon>
        <taxon>Peronosporomycetes</taxon>
        <taxon>Peronosporales</taxon>
        <taxon>Peronosporaceae</taxon>
        <taxon>Phytophthora</taxon>
    </lineage>
</organism>
<accession>D0N3Q8</accession>
<dbReference type="GeneID" id="9466023"/>
<sequence>MSQHQGRPKPIGAGRKKVKPSRTSFTNRHNLEVARHFIQCEDVQATLANFYPSLNDHAKEQRSKLIYQWKSDVRVLDERCKTASIAEMRTRQGRTTPDKANVAAIKFGMEVQQKMRDLGVNKVYSADQTAEESQVGDSIGEHELRLIGDFISDISSDDELNFSDDEDF</sequence>
<dbReference type="InParanoid" id="D0N3Q8"/>